<protein>
    <recommendedName>
        <fullName evidence="2">inorganic diphosphatase</fullName>
        <ecNumber evidence="2">3.6.1.1</ecNumber>
    </recommendedName>
    <alternativeName>
        <fullName evidence="6">Pyrophosphate phospho-hydrolase</fullName>
    </alternativeName>
</protein>
<dbReference type="InterPro" id="IPR004097">
    <property type="entry name" value="DHHA2"/>
</dbReference>
<dbReference type="RefSeq" id="WP_173085894.1">
    <property type="nucleotide sequence ID" value="NZ_BLTE01000014.1"/>
</dbReference>
<dbReference type="GO" id="GO:0004427">
    <property type="term" value="F:inorganic diphosphate phosphatase activity"/>
    <property type="evidence" value="ECO:0007669"/>
    <property type="project" value="UniProtKB-EC"/>
</dbReference>
<dbReference type="Proteomes" id="UP000494245">
    <property type="component" value="Unassembled WGS sequence"/>
</dbReference>
<evidence type="ECO:0000259" key="8">
    <source>
        <dbReference type="SMART" id="SM01131"/>
    </source>
</evidence>
<keyword evidence="4 9" id="KW-0378">Hydrolase</keyword>
<accession>A0A6V8M423</accession>
<sequence>MAAYVVGHKNPDTDSVASAIAVADLMSKRGIEAVAAAQGKTNPETDFVLSKFGVKAPEIVTDGAGKQIILVDHSDLAQSLENLAKGEILGVVDHHKLGDVTTPNPLEMWVWPVGCTCTVIASMYDFYGIEIPKAMAGIMLCAILSDTVMYKSPTCTPADKAACEKLAKIAGVSDMMALGMEMFKVKSAVDGTPIRELVFRDYKDFNMSGTAVGIGQLEVVDLSILDKYKADLQADIAKVKSEKGLHSVFLLLTDIMKEGSEMLIVTDDAAVVEKAFGVKPAGASVWLPGVMSRKKDVVPKFEKVFAG</sequence>
<dbReference type="Pfam" id="PF02833">
    <property type="entry name" value="DHHA2"/>
    <property type="match status" value="1"/>
</dbReference>
<dbReference type="InterPro" id="IPR038222">
    <property type="entry name" value="DHHA2_dom_sf"/>
</dbReference>
<dbReference type="GO" id="GO:0046872">
    <property type="term" value="F:metal ion binding"/>
    <property type="evidence" value="ECO:0007669"/>
    <property type="project" value="UniProtKB-KW"/>
</dbReference>
<dbReference type="PANTHER" id="PTHR12112:SF22">
    <property type="entry name" value="MANGANESE-DEPENDENT INORGANIC PYROPHOSPHATASE-RELATED"/>
    <property type="match status" value="1"/>
</dbReference>
<evidence type="ECO:0000256" key="1">
    <source>
        <dbReference type="ARBA" id="ARBA00001936"/>
    </source>
</evidence>
<dbReference type="AlphaFoldDB" id="A0A6V8M423"/>
<dbReference type="Gene3D" id="3.90.1640.10">
    <property type="entry name" value="inorganic pyrophosphatase (n-terminal core)"/>
    <property type="match status" value="1"/>
</dbReference>
<comment type="cofactor">
    <cofactor evidence="1">
        <name>Mn(2+)</name>
        <dbReference type="ChEBI" id="CHEBI:29035"/>
    </cofactor>
</comment>
<name>A0A6V8M423_9BACT</name>
<evidence type="ECO:0000256" key="3">
    <source>
        <dbReference type="ARBA" id="ARBA00022723"/>
    </source>
</evidence>
<dbReference type="EMBL" id="BLTE01000014">
    <property type="protein sequence ID" value="GFK95145.1"/>
    <property type="molecule type" value="Genomic_DNA"/>
</dbReference>
<gene>
    <name evidence="9" type="primary">ppaC</name>
    <name evidence="9" type="ORF">NNJEOMEG_03003</name>
</gene>
<dbReference type="Pfam" id="PF01368">
    <property type="entry name" value="DHH"/>
    <property type="match status" value="1"/>
</dbReference>
<dbReference type="InterPro" id="IPR038763">
    <property type="entry name" value="DHH_sf"/>
</dbReference>
<dbReference type="SMART" id="SM01131">
    <property type="entry name" value="DHHA2"/>
    <property type="match status" value="1"/>
</dbReference>
<reference evidence="9 10" key="1">
    <citation type="submission" date="2020-04" db="EMBL/GenBank/DDBJ databases">
        <authorList>
            <consortium name="Desulfovibrio sp. FSS-1 genome sequencing consortium"/>
            <person name="Shimoshige H."/>
            <person name="Kobayashi H."/>
            <person name="Maekawa T."/>
        </authorList>
    </citation>
    <scope>NUCLEOTIDE SEQUENCE [LARGE SCALE GENOMIC DNA]</scope>
    <source>
        <strain evidence="9 10">SIID29052-01</strain>
    </source>
</reference>
<dbReference type="Gene3D" id="3.10.310.20">
    <property type="entry name" value="DHHA2 domain"/>
    <property type="match status" value="1"/>
</dbReference>
<evidence type="ECO:0000256" key="5">
    <source>
        <dbReference type="ARBA" id="ARBA00023211"/>
    </source>
</evidence>
<dbReference type="GO" id="GO:0005737">
    <property type="term" value="C:cytoplasm"/>
    <property type="evidence" value="ECO:0007669"/>
    <property type="project" value="InterPro"/>
</dbReference>
<dbReference type="NCBIfam" id="NF003877">
    <property type="entry name" value="PRK05427.1"/>
    <property type="match status" value="1"/>
</dbReference>
<evidence type="ECO:0000313" key="9">
    <source>
        <dbReference type="EMBL" id="GFK95145.1"/>
    </source>
</evidence>
<reference evidence="9 10" key="2">
    <citation type="submission" date="2020-05" db="EMBL/GenBank/DDBJ databases">
        <title>Draft genome sequence of Desulfovibrio sp. strainFSS-1.</title>
        <authorList>
            <person name="Shimoshige H."/>
            <person name="Kobayashi H."/>
            <person name="Maekawa T."/>
        </authorList>
    </citation>
    <scope>NUCLEOTIDE SEQUENCE [LARGE SCALE GENOMIC DNA]</scope>
    <source>
        <strain evidence="9 10">SIID29052-01</strain>
    </source>
</reference>
<organism evidence="9 10">
    <name type="scientific">Fundidesulfovibrio magnetotacticus</name>
    <dbReference type="NCBI Taxonomy" id="2730080"/>
    <lineage>
        <taxon>Bacteria</taxon>
        <taxon>Pseudomonadati</taxon>
        <taxon>Thermodesulfobacteriota</taxon>
        <taxon>Desulfovibrionia</taxon>
        <taxon>Desulfovibrionales</taxon>
        <taxon>Desulfovibrionaceae</taxon>
        <taxon>Fundidesulfovibrio</taxon>
    </lineage>
</organism>
<comment type="caution">
    <text evidence="9">The sequence shown here is derived from an EMBL/GenBank/DDBJ whole genome shotgun (WGS) entry which is preliminary data.</text>
</comment>
<evidence type="ECO:0000256" key="7">
    <source>
        <dbReference type="ARBA" id="ARBA00047820"/>
    </source>
</evidence>
<feature type="domain" description="DHHA2" evidence="8">
    <location>
        <begin position="179"/>
        <end position="305"/>
    </location>
</feature>
<evidence type="ECO:0000256" key="6">
    <source>
        <dbReference type="ARBA" id="ARBA00032535"/>
    </source>
</evidence>
<dbReference type="PANTHER" id="PTHR12112">
    <property type="entry name" value="BNIP - RELATED"/>
    <property type="match status" value="1"/>
</dbReference>
<keyword evidence="3" id="KW-0479">Metal-binding</keyword>
<dbReference type="SUPFAM" id="SSF64182">
    <property type="entry name" value="DHH phosphoesterases"/>
    <property type="match status" value="1"/>
</dbReference>
<comment type="catalytic activity">
    <reaction evidence="7">
        <text>diphosphate + H2O = 2 phosphate + H(+)</text>
        <dbReference type="Rhea" id="RHEA:24576"/>
        <dbReference type="ChEBI" id="CHEBI:15377"/>
        <dbReference type="ChEBI" id="CHEBI:15378"/>
        <dbReference type="ChEBI" id="CHEBI:33019"/>
        <dbReference type="ChEBI" id="CHEBI:43474"/>
        <dbReference type="EC" id="3.6.1.1"/>
    </reaction>
</comment>
<dbReference type="EC" id="3.6.1.1" evidence="2"/>
<dbReference type="FunFam" id="3.90.1640.10:FF:000001">
    <property type="entry name" value="Probable manganese-dependent inorganic pyrophosphatase"/>
    <property type="match status" value="1"/>
</dbReference>
<dbReference type="InterPro" id="IPR001667">
    <property type="entry name" value="DDH_dom"/>
</dbReference>
<evidence type="ECO:0000313" key="10">
    <source>
        <dbReference type="Proteomes" id="UP000494245"/>
    </source>
</evidence>
<evidence type="ECO:0000256" key="2">
    <source>
        <dbReference type="ARBA" id="ARBA00012146"/>
    </source>
</evidence>
<proteinExistence type="predicted"/>
<evidence type="ECO:0000256" key="4">
    <source>
        <dbReference type="ARBA" id="ARBA00022801"/>
    </source>
</evidence>
<keyword evidence="5" id="KW-0464">Manganese</keyword>
<keyword evidence="10" id="KW-1185">Reference proteome</keyword>